<proteinExistence type="predicted"/>
<organism evidence="1 2">
    <name type="scientific">Russula earlei</name>
    <dbReference type="NCBI Taxonomy" id="71964"/>
    <lineage>
        <taxon>Eukaryota</taxon>
        <taxon>Fungi</taxon>
        <taxon>Dikarya</taxon>
        <taxon>Basidiomycota</taxon>
        <taxon>Agaricomycotina</taxon>
        <taxon>Agaricomycetes</taxon>
        <taxon>Russulales</taxon>
        <taxon>Russulaceae</taxon>
        <taxon>Russula</taxon>
    </lineage>
</organism>
<evidence type="ECO:0000313" key="1">
    <source>
        <dbReference type="EMBL" id="KAI9513548.1"/>
    </source>
</evidence>
<gene>
    <name evidence="1" type="ORF">F5148DRAFT_12488</name>
</gene>
<keyword evidence="2" id="KW-1185">Reference proteome</keyword>
<dbReference type="EMBL" id="JAGFNK010000001">
    <property type="protein sequence ID" value="KAI9513548.1"/>
    <property type="molecule type" value="Genomic_DNA"/>
</dbReference>
<sequence>MRMRCAADPIQAPSHATLGCVKVKRFQGHTSRIGNHRIRSCAGAFENLLIFQRAEGEPWPEVSPPPSSIPYRFTSLVTKSMVSDAPQEQGKDMHPPPTLPLARGGDWHGLHDVQARIAASVLLGPRAYSCSGNLHNLCQHGGLTGRFLPRKKGGADEDRRM</sequence>
<reference evidence="1" key="1">
    <citation type="submission" date="2021-03" db="EMBL/GenBank/DDBJ databases">
        <title>Evolutionary priming and transition to the ectomycorrhizal habit in an iconic lineage of mushroom-forming fungi: is preadaptation a requirement?</title>
        <authorList>
            <consortium name="DOE Joint Genome Institute"/>
            <person name="Looney B.P."/>
            <person name="Miyauchi S."/>
            <person name="Morin E."/>
            <person name="Drula E."/>
            <person name="Courty P.E."/>
            <person name="Chicoki N."/>
            <person name="Fauchery L."/>
            <person name="Kohler A."/>
            <person name="Kuo A."/>
            <person name="LaButti K."/>
            <person name="Pangilinan J."/>
            <person name="Lipzen A."/>
            <person name="Riley R."/>
            <person name="Andreopoulos W."/>
            <person name="He G."/>
            <person name="Johnson J."/>
            <person name="Barry K.W."/>
            <person name="Grigoriev I.V."/>
            <person name="Nagy L."/>
            <person name="Hibbett D."/>
            <person name="Henrissat B."/>
            <person name="Matheny P.B."/>
            <person name="Labbe J."/>
            <person name="Martin A.F."/>
        </authorList>
    </citation>
    <scope>NUCLEOTIDE SEQUENCE</scope>
    <source>
        <strain evidence="1">BPL698</strain>
    </source>
</reference>
<protein>
    <submittedName>
        <fullName evidence="1">Uncharacterized protein</fullName>
    </submittedName>
</protein>
<comment type="caution">
    <text evidence="1">The sequence shown here is derived from an EMBL/GenBank/DDBJ whole genome shotgun (WGS) entry which is preliminary data.</text>
</comment>
<accession>A0ACC0UPS2</accession>
<name>A0ACC0UPS2_9AGAM</name>
<evidence type="ECO:0000313" key="2">
    <source>
        <dbReference type="Proteomes" id="UP001207468"/>
    </source>
</evidence>
<dbReference type="Proteomes" id="UP001207468">
    <property type="component" value="Unassembled WGS sequence"/>
</dbReference>